<name>A0AA97AL48_9CYAN</name>
<dbReference type="PANTHER" id="PTHR42879:SF6">
    <property type="entry name" value="NADPH-DEPENDENT REDUCTASE BACG"/>
    <property type="match status" value="1"/>
</dbReference>
<comment type="similarity">
    <text evidence="1">Belongs to the short-chain dehydrogenases/reductases (SDR) family.</text>
</comment>
<dbReference type="Gene3D" id="3.40.50.720">
    <property type="entry name" value="NAD(P)-binding Rossmann-like Domain"/>
    <property type="match status" value="1"/>
</dbReference>
<dbReference type="PRINTS" id="PR00081">
    <property type="entry name" value="GDHRDH"/>
</dbReference>
<dbReference type="RefSeq" id="WP_316436626.1">
    <property type="nucleotide sequence ID" value="NZ_CP053587.1"/>
</dbReference>
<dbReference type="InterPro" id="IPR050259">
    <property type="entry name" value="SDR"/>
</dbReference>
<gene>
    <name evidence="3" type="ORF">HJG54_29370</name>
</gene>
<dbReference type="EMBL" id="CP053587">
    <property type="protein sequence ID" value="WNZ27031.1"/>
    <property type="molecule type" value="Genomic_DNA"/>
</dbReference>
<dbReference type="AlphaFoldDB" id="A0AA97AL48"/>
<evidence type="ECO:0000256" key="2">
    <source>
        <dbReference type="ARBA" id="ARBA00023002"/>
    </source>
</evidence>
<organism evidence="3">
    <name type="scientific">Leptolyngbya sp. NK1-12</name>
    <dbReference type="NCBI Taxonomy" id="2547451"/>
    <lineage>
        <taxon>Bacteria</taxon>
        <taxon>Bacillati</taxon>
        <taxon>Cyanobacteriota</taxon>
        <taxon>Cyanophyceae</taxon>
        <taxon>Leptolyngbyales</taxon>
        <taxon>Leptolyngbyaceae</taxon>
        <taxon>Leptolyngbya group</taxon>
        <taxon>Leptolyngbya</taxon>
    </lineage>
</organism>
<reference evidence="3" key="1">
    <citation type="submission" date="2020-05" db="EMBL/GenBank/DDBJ databases">
        <authorList>
            <person name="Zhu T."/>
            <person name="Keshari N."/>
            <person name="Lu X."/>
        </authorList>
    </citation>
    <scope>NUCLEOTIDE SEQUENCE</scope>
    <source>
        <strain evidence="3">NK1-12</strain>
    </source>
</reference>
<dbReference type="InterPro" id="IPR002347">
    <property type="entry name" value="SDR_fam"/>
</dbReference>
<protein>
    <submittedName>
        <fullName evidence="3">SDR family oxidoreductase</fullName>
    </submittedName>
</protein>
<dbReference type="GO" id="GO:0016491">
    <property type="term" value="F:oxidoreductase activity"/>
    <property type="evidence" value="ECO:0007669"/>
    <property type="project" value="UniProtKB-KW"/>
</dbReference>
<dbReference type="FunFam" id="3.40.50.720:FF:000084">
    <property type="entry name" value="Short-chain dehydrogenase reductase"/>
    <property type="match status" value="1"/>
</dbReference>
<dbReference type="PRINTS" id="PR00080">
    <property type="entry name" value="SDRFAMILY"/>
</dbReference>
<dbReference type="Pfam" id="PF13561">
    <property type="entry name" value="adh_short_C2"/>
    <property type="match status" value="1"/>
</dbReference>
<proteinExistence type="inferred from homology"/>
<sequence>MSLELNLNHKTAIVTGGSAGIGLATAKALYREGVNVAIVARNPERLETAMEAIQSIPGQGNKVIAVDADITQAESIAAIVSQTLATFGQVDILINNAGSARAGSFLDLSDAAFIDAWNLKLLGYIRLVKAVVPDQIRRRDGRIVNIVGAAGRTPRPDFLPGGTTNAALLNFTRGIALELAQHNIRINAISPGLTATERAEQLAQQQAEVRQISVEEFKANALKAIPLGRLVQPEEIANLVLFLVSDLAASITGTEILVDGGQTPGV</sequence>
<dbReference type="InterPro" id="IPR036291">
    <property type="entry name" value="NAD(P)-bd_dom_sf"/>
</dbReference>
<dbReference type="CDD" id="cd05344">
    <property type="entry name" value="BKR_like_SDR_like"/>
    <property type="match status" value="1"/>
</dbReference>
<dbReference type="SUPFAM" id="SSF51735">
    <property type="entry name" value="NAD(P)-binding Rossmann-fold domains"/>
    <property type="match status" value="1"/>
</dbReference>
<evidence type="ECO:0000313" key="3">
    <source>
        <dbReference type="EMBL" id="WNZ27031.1"/>
    </source>
</evidence>
<evidence type="ECO:0000256" key="1">
    <source>
        <dbReference type="ARBA" id="ARBA00006484"/>
    </source>
</evidence>
<keyword evidence="2" id="KW-0560">Oxidoreductase</keyword>
<accession>A0AA97AL48</accession>
<dbReference type="PANTHER" id="PTHR42879">
    <property type="entry name" value="3-OXOACYL-(ACYL-CARRIER-PROTEIN) REDUCTASE"/>
    <property type="match status" value="1"/>
</dbReference>